<dbReference type="PROSITE" id="PS51767">
    <property type="entry name" value="PEPTIDASE_A1"/>
    <property type="match status" value="1"/>
</dbReference>
<evidence type="ECO:0000256" key="14">
    <source>
        <dbReference type="SAM" id="SignalP"/>
    </source>
</evidence>
<evidence type="ECO:0000313" key="17">
    <source>
        <dbReference type="Proteomes" id="UP001159364"/>
    </source>
</evidence>
<dbReference type="Pfam" id="PF14543">
    <property type="entry name" value="TAXi_N"/>
    <property type="match status" value="1"/>
</dbReference>
<evidence type="ECO:0000256" key="8">
    <source>
        <dbReference type="ARBA" id="ARBA00022801"/>
    </source>
</evidence>
<dbReference type="InterPro" id="IPR032799">
    <property type="entry name" value="TAXi_C"/>
</dbReference>
<evidence type="ECO:0000256" key="9">
    <source>
        <dbReference type="ARBA" id="ARBA00023136"/>
    </source>
</evidence>
<keyword evidence="11" id="KW-0449">Lipoprotein</keyword>
<reference evidence="16 17" key="1">
    <citation type="submission" date="2021-09" db="EMBL/GenBank/DDBJ databases">
        <title>Genomic insights and catalytic innovation underlie evolution of tropane alkaloids biosynthesis.</title>
        <authorList>
            <person name="Wang Y.-J."/>
            <person name="Tian T."/>
            <person name="Huang J.-P."/>
            <person name="Huang S.-X."/>
        </authorList>
    </citation>
    <scope>NUCLEOTIDE SEQUENCE [LARGE SCALE GENOMIC DNA]</scope>
    <source>
        <strain evidence="16">KIB-2018</strain>
        <tissue evidence="16">Leaf</tissue>
    </source>
</reference>
<evidence type="ECO:0000256" key="7">
    <source>
        <dbReference type="ARBA" id="ARBA00022750"/>
    </source>
</evidence>
<dbReference type="FunFam" id="2.40.70.10:FF:000012">
    <property type="entry name" value="Aspartyl protease family protein 1"/>
    <property type="match status" value="1"/>
</dbReference>
<dbReference type="PANTHER" id="PTHR13683:SF339">
    <property type="entry name" value="PEPTIDASE A1 DOMAIN-CONTAINING PROTEIN"/>
    <property type="match status" value="1"/>
</dbReference>
<protein>
    <recommendedName>
        <fullName evidence="15">Peptidase A1 domain-containing protein</fullName>
    </recommendedName>
</protein>
<keyword evidence="4" id="KW-0336">GPI-anchor</keyword>
<feature type="domain" description="Peptidase A1" evidence="15">
    <location>
        <begin position="104"/>
        <end position="450"/>
    </location>
</feature>
<keyword evidence="3" id="KW-1003">Cell membrane</keyword>
<dbReference type="InterPro" id="IPR032861">
    <property type="entry name" value="TAXi_N"/>
</dbReference>
<evidence type="ECO:0000256" key="12">
    <source>
        <dbReference type="PIRSR" id="PIRSR601461-1"/>
    </source>
</evidence>
<dbReference type="GO" id="GO:0098552">
    <property type="term" value="C:side of membrane"/>
    <property type="evidence" value="ECO:0007669"/>
    <property type="project" value="UniProtKB-KW"/>
</dbReference>
<comment type="caution">
    <text evidence="16">The sequence shown here is derived from an EMBL/GenBank/DDBJ whole genome shotgun (WGS) entry which is preliminary data.</text>
</comment>
<keyword evidence="6 14" id="KW-0732">Signal</keyword>
<feature type="signal peptide" evidence="14">
    <location>
        <begin position="1"/>
        <end position="23"/>
    </location>
</feature>
<evidence type="ECO:0000256" key="1">
    <source>
        <dbReference type="ARBA" id="ARBA00004609"/>
    </source>
</evidence>
<dbReference type="FunFam" id="2.40.70.10:FF:000014">
    <property type="entry name" value="Aspartyl protease family protein 1"/>
    <property type="match status" value="1"/>
</dbReference>
<name>A0AAV8TXK2_9ROSI</name>
<feature type="active site" evidence="12">
    <location>
        <position position="122"/>
    </location>
</feature>
<evidence type="ECO:0000256" key="2">
    <source>
        <dbReference type="ARBA" id="ARBA00007447"/>
    </source>
</evidence>
<keyword evidence="8" id="KW-0378">Hydrolase</keyword>
<dbReference type="PRINTS" id="PR00792">
    <property type="entry name" value="PEPSIN"/>
</dbReference>
<dbReference type="SUPFAM" id="SSF50630">
    <property type="entry name" value="Acid proteases"/>
    <property type="match status" value="1"/>
</dbReference>
<dbReference type="Gene3D" id="2.40.70.10">
    <property type="entry name" value="Acid Proteases"/>
    <property type="match status" value="2"/>
</dbReference>
<evidence type="ECO:0000256" key="4">
    <source>
        <dbReference type="ARBA" id="ARBA00022622"/>
    </source>
</evidence>
<evidence type="ECO:0000256" key="6">
    <source>
        <dbReference type="ARBA" id="ARBA00022729"/>
    </source>
</evidence>
<keyword evidence="7" id="KW-0064">Aspartyl protease</keyword>
<dbReference type="AlphaFoldDB" id="A0AAV8TXK2"/>
<accession>A0AAV8TXK2</accession>
<evidence type="ECO:0000256" key="10">
    <source>
        <dbReference type="ARBA" id="ARBA00023180"/>
    </source>
</evidence>
<feature type="active site" evidence="12">
    <location>
        <position position="333"/>
    </location>
</feature>
<keyword evidence="5" id="KW-0645">Protease</keyword>
<dbReference type="Pfam" id="PF14541">
    <property type="entry name" value="TAXi_C"/>
    <property type="match status" value="1"/>
</dbReference>
<dbReference type="GO" id="GO:0004190">
    <property type="term" value="F:aspartic-type endopeptidase activity"/>
    <property type="evidence" value="ECO:0007669"/>
    <property type="project" value="UniProtKB-KW"/>
</dbReference>
<evidence type="ECO:0000259" key="15">
    <source>
        <dbReference type="PROSITE" id="PS51767"/>
    </source>
</evidence>
<dbReference type="GO" id="GO:0005886">
    <property type="term" value="C:plasma membrane"/>
    <property type="evidence" value="ECO:0007669"/>
    <property type="project" value="UniProtKB-SubCell"/>
</dbReference>
<keyword evidence="17" id="KW-1185">Reference proteome</keyword>
<sequence>MKSFSFCLLLVIYFFLIVRRSNGTTFSSRLVHRFSDEAKAVWISRNVNVSADSWPKRNGFEYLQALLENDLKRRQLKVGAQNQLLFPARGSKTLSFGNDLAWLHYTWVDIGTPNVSFLVALDAGSNLFWVPCDCIQCAPLSAGFYNSLDRDLNEYRPSLSSTSRHLPCNHELCESDLICGSSKEPCSYIVNYDDSQNTSSSGLLVEDKLHLVSVSEPGKQKKVQASVVIGCGRKQTGSYLDGAAPDGVMGLGPGNISVPGLLARAGLTRNSFSLCFEENGSGRILFGDQGHASQLSTPFVPVEGNYVAYFVHVESACVGGSCLKQSGFKAMVDSGSSFTFLPPDVYNGIVLEFDKQLDAKRISFPDGPWDYCYNTSLLKFKSIPSLHLLLDFNQSFVVHNPTYSIGENQEFTLFCLPLQPTDEGYGIIGQNFITGYHMVFDMENRKLGWSKSNCQTTSYSPEVNLQPPSNGASPTSLPTNEQQSIPNTLAVAPAVAGMTSKPSAASHLTIPSRPHRTCPFPWLLLVYFFSTLM</sequence>
<feature type="chain" id="PRO_5043720544" description="Peptidase A1 domain-containing protein" evidence="14">
    <location>
        <begin position="24"/>
        <end position="533"/>
    </location>
</feature>
<proteinExistence type="inferred from homology"/>
<dbReference type="EMBL" id="JAIWQS010000002">
    <property type="protein sequence ID" value="KAJ8771613.1"/>
    <property type="molecule type" value="Genomic_DNA"/>
</dbReference>
<evidence type="ECO:0000256" key="5">
    <source>
        <dbReference type="ARBA" id="ARBA00022670"/>
    </source>
</evidence>
<feature type="region of interest" description="Disordered" evidence="13">
    <location>
        <begin position="458"/>
        <end position="483"/>
    </location>
</feature>
<dbReference type="Proteomes" id="UP001159364">
    <property type="component" value="Linkage Group LG02"/>
</dbReference>
<comment type="similarity">
    <text evidence="2">Belongs to the peptidase A1 family.</text>
</comment>
<evidence type="ECO:0000256" key="3">
    <source>
        <dbReference type="ARBA" id="ARBA00022475"/>
    </source>
</evidence>
<comment type="subcellular location">
    <subcellularLocation>
        <location evidence="1">Cell membrane</location>
        <topology evidence="1">Lipid-anchor</topology>
        <topology evidence="1">GPI-anchor</topology>
    </subcellularLocation>
</comment>
<dbReference type="InterPro" id="IPR033121">
    <property type="entry name" value="PEPTIDASE_A1"/>
</dbReference>
<organism evidence="16 17">
    <name type="scientific">Erythroxylum novogranatense</name>
    <dbReference type="NCBI Taxonomy" id="1862640"/>
    <lineage>
        <taxon>Eukaryota</taxon>
        <taxon>Viridiplantae</taxon>
        <taxon>Streptophyta</taxon>
        <taxon>Embryophyta</taxon>
        <taxon>Tracheophyta</taxon>
        <taxon>Spermatophyta</taxon>
        <taxon>Magnoliopsida</taxon>
        <taxon>eudicotyledons</taxon>
        <taxon>Gunneridae</taxon>
        <taxon>Pentapetalae</taxon>
        <taxon>rosids</taxon>
        <taxon>fabids</taxon>
        <taxon>Malpighiales</taxon>
        <taxon>Erythroxylaceae</taxon>
        <taxon>Erythroxylum</taxon>
    </lineage>
</organism>
<evidence type="ECO:0000313" key="16">
    <source>
        <dbReference type="EMBL" id="KAJ8771613.1"/>
    </source>
</evidence>
<evidence type="ECO:0000256" key="11">
    <source>
        <dbReference type="ARBA" id="ARBA00023288"/>
    </source>
</evidence>
<dbReference type="InterPro" id="IPR021109">
    <property type="entry name" value="Peptidase_aspartic_dom_sf"/>
</dbReference>
<evidence type="ECO:0000256" key="13">
    <source>
        <dbReference type="SAM" id="MobiDB-lite"/>
    </source>
</evidence>
<keyword evidence="9" id="KW-0472">Membrane</keyword>
<gene>
    <name evidence="16" type="ORF">K2173_026790</name>
</gene>
<dbReference type="GO" id="GO:0006508">
    <property type="term" value="P:proteolysis"/>
    <property type="evidence" value="ECO:0007669"/>
    <property type="project" value="UniProtKB-KW"/>
</dbReference>
<dbReference type="PANTHER" id="PTHR13683">
    <property type="entry name" value="ASPARTYL PROTEASES"/>
    <property type="match status" value="1"/>
</dbReference>
<keyword evidence="10" id="KW-0325">Glycoprotein</keyword>
<dbReference type="InterPro" id="IPR001461">
    <property type="entry name" value="Aspartic_peptidase_A1"/>
</dbReference>